<dbReference type="InterPro" id="IPR000524">
    <property type="entry name" value="Tscrpt_reg_HTH_GntR"/>
</dbReference>
<keyword evidence="2" id="KW-0238">DNA-binding</keyword>
<gene>
    <name evidence="5" type="ORF">F6B40_11760</name>
</gene>
<dbReference type="PRINTS" id="PR00035">
    <property type="entry name" value="HTHGNTR"/>
</dbReference>
<dbReference type="PANTHER" id="PTHR44846:SF1">
    <property type="entry name" value="MANNOSYL-D-GLYCERATE TRANSPORT_METABOLISM SYSTEM REPRESSOR MNGR-RELATED"/>
    <property type="match status" value="1"/>
</dbReference>
<dbReference type="GO" id="GO:0003677">
    <property type="term" value="F:DNA binding"/>
    <property type="evidence" value="ECO:0007669"/>
    <property type="project" value="UniProtKB-KW"/>
</dbReference>
<dbReference type="PROSITE" id="PS50949">
    <property type="entry name" value="HTH_GNTR"/>
    <property type="match status" value="1"/>
</dbReference>
<sequence length="245" mass="26462">MSSLDLGPVRDRRPLAVQVYDRLYEALVIPGRMGPEVPTEVELAERLGVSRTTVRQALALLEEDGILARGAGRRRIVAPRHGPELNNPPLEDMLTGGGAPVVEAVARRVQLPTRWGSSLLRVSQRTEVVCWESVLRMDGAVVASALEFTTAEWASTLEDRPRVTMLAALGGGFRGRARQSLCRLSLHPTSAGTRGPFDAEPRADRPDIVLTQVLETQGAPAYLAKHVVRLGAVTLTLAGPQGDEV</sequence>
<dbReference type="PANTHER" id="PTHR44846">
    <property type="entry name" value="MANNOSYL-D-GLYCERATE TRANSPORT/METABOLISM SYSTEM REPRESSOR MNGR-RELATED"/>
    <property type="match status" value="1"/>
</dbReference>
<dbReference type="CDD" id="cd07377">
    <property type="entry name" value="WHTH_GntR"/>
    <property type="match status" value="1"/>
</dbReference>
<protein>
    <submittedName>
        <fullName evidence="5">GntR family transcriptional regulator</fullName>
    </submittedName>
</protein>
<dbReference type="EMBL" id="VYUY01000015">
    <property type="protein sequence ID" value="KAA9132359.1"/>
    <property type="molecule type" value="Genomic_DNA"/>
</dbReference>
<evidence type="ECO:0000256" key="3">
    <source>
        <dbReference type="ARBA" id="ARBA00023163"/>
    </source>
</evidence>
<dbReference type="Pfam" id="PF00392">
    <property type="entry name" value="GntR"/>
    <property type="match status" value="1"/>
</dbReference>
<feature type="domain" description="HTH gntR-type" evidence="4">
    <location>
        <begin position="13"/>
        <end position="80"/>
    </location>
</feature>
<evidence type="ECO:0000259" key="4">
    <source>
        <dbReference type="PROSITE" id="PS50949"/>
    </source>
</evidence>
<dbReference type="GO" id="GO:0045892">
    <property type="term" value="P:negative regulation of DNA-templated transcription"/>
    <property type="evidence" value="ECO:0007669"/>
    <property type="project" value="TreeGrafter"/>
</dbReference>
<keyword evidence="3" id="KW-0804">Transcription</keyword>
<dbReference type="InterPro" id="IPR050679">
    <property type="entry name" value="Bact_HTH_transcr_reg"/>
</dbReference>
<evidence type="ECO:0000313" key="5">
    <source>
        <dbReference type="EMBL" id="KAA9132359.1"/>
    </source>
</evidence>
<dbReference type="InterPro" id="IPR036390">
    <property type="entry name" value="WH_DNA-bd_sf"/>
</dbReference>
<organism evidence="5 6">
    <name type="scientific">Microbacterium caowuchunii</name>
    <dbReference type="NCBI Taxonomy" id="2614638"/>
    <lineage>
        <taxon>Bacteria</taxon>
        <taxon>Bacillati</taxon>
        <taxon>Actinomycetota</taxon>
        <taxon>Actinomycetes</taxon>
        <taxon>Micrococcales</taxon>
        <taxon>Microbacteriaceae</taxon>
        <taxon>Microbacterium</taxon>
    </lineage>
</organism>
<dbReference type="RefSeq" id="WP_150894194.1">
    <property type="nucleotide sequence ID" value="NZ_VYUY01000015.1"/>
</dbReference>
<name>A0A5N0TGE9_9MICO</name>
<comment type="caution">
    <text evidence="5">The sequence shown here is derived from an EMBL/GenBank/DDBJ whole genome shotgun (WGS) entry which is preliminary data.</text>
</comment>
<accession>A0A5N0TGE9</accession>
<evidence type="ECO:0000256" key="2">
    <source>
        <dbReference type="ARBA" id="ARBA00023125"/>
    </source>
</evidence>
<dbReference type="AlphaFoldDB" id="A0A5N0TGE9"/>
<dbReference type="InterPro" id="IPR036388">
    <property type="entry name" value="WH-like_DNA-bd_sf"/>
</dbReference>
<keyword evidence="1" id="KW-0805">Transcription regulation</keyword>
<proteinExistence type="predicted"/>
<keyword evidence="6" id="KW-1185">Reference proteome</keyword>
<reference evidence="6" key="1">
    <citation type="submission" date="2019-09" db="EMBL/GenBank/DDBJ databases">
        <title>Mumia zhuanghuii sp. nov. isolated from the intestinal contents of plateau pika (Ochotona curzoniae) in the Qinghai-Tibet plateau of China.</title>
        <authorList>
            <person name="Tian Z."/>
        </authorList>
    </citation>
    <scope>NUCLEOTIDE SEQUENCE [LARGE SCALE GENOMIC DNA]</scope>
    <source>
        <strain evidence="6">L-033</strain>
    </source>
</reference>
<evidence type="ECO:0000256" key="1">
    <source>
        <dbReference type="ARBA" id="ARBA00023015"/>
    </source>
</evidence>
<dbReference type="SUPFAM" id="SSF46785">
    <property type="entry name" value="Winged helix' DNA-binding domain"/>
    <property type="match status" value="1"/>
</dbReference>
<dbReference type="Gene3D" id="1.10.10.10">
    <property type="entry name" value="Winged helix-like DNA-binding domain superfamily/Winged helix DNA-binding domain"/>
    <property type="match status" value="1"/>
</dbReference>
<dbReference type="SMART" id="SM00345">
    <property type="entry name" value="HTH_GNTR"/>
    <property type="match status" value="1"/>
</dbReference>
<evidence type="ECO:0000313" key="6">
    <source>
        <dbReference type="Proteomes" id="UP000326838"/>
    </source>
</evidence>
<dbReference type="GO" id="GO:0003700">
    <property type="term" value="F:DNA-binding transcription factor activity"/>
    <property type="evidence" value="ECO:0007669"/>
    <property type="project" value="InterPro"/>
</dbReference>
<dbReference type="Proteomes" id="UP000326838">
    <property type="component" value="Unassembled WGS sequence"/>
</dbReference>